<keyword evidence="12" id="KW-0809">Transit peptide</keyword>
<dbReference type="Pfam" id="PF13365">
    <property type="entry name" value="Trypsin_2"/>
    <property type="match status" value="1"/>
</dbReference>
<evidence type="ECO:0000256" key="18">
    <source>
        <dbReference type="ARBA" id="ARBA00035606"/>
    </source>
</evidence>
<comment type="caution">
    <text evidence="21">The sequence shown here is derived from an EMBL/GenBank/DDBJ whole genome shotgun (WGS) entry which is preliminary data.</text>
</comment>
<dbReference type="SUPFAM" id="SSF50494">
    <property type="entry name" value="Trypsin-like serine proteases"/>
    <property type="match status" value="1"/>
</dbReference>
<evidence type="ECO:0000256" key="6">
    <source>
        <dbReference type="ARBA" id="ARBA00016929"/>
    </source>
</evidence>
<dbReference type="AlphaFoldDB" id="A0A443QIE1"/>
<keyword evidence="22" id="KW-1185">Reference proteome</keyword>
<dbReference type="InterPro" id="IPR001478">
    <property type="entry name" value="PDZ"/>
</dbReference>
<dbReference type="InterPro" id="IPR041489">
    <property type="entry name" value="PDZ_6"/>
</dbReference>
<reference evidence="21 22" key="1">
    <citation type="journal article" date="2018" name="Gigascience">
        <title>Genomes of trombidid mites reveal novel predicted allergens and laterally-transferred genes associated with secondary metabolism.</title>
        <authorList>
            <person name="Dong X."/>
            <person name="Chaisiri K."/>
            <person name="Xia D."/>
            <person name="Armstrong S.D."/>
            <person name="Fang Y."/>
            <person name="Donnelly M.J."/>
            <person name="Kadowaki T."/>
            <person name="McGarry J.W."/>
            <person name="Darby A.C."/>
            <person name="Makepeace B.L."/>
        </authorList>
    </citation>
    <scope>NUCLEOTIDE SEQUENCE [LARGE SCALE GENOMIC DNA]</scope>
    <source>
        <strain evidence="21">UoL-WK</strain>
    </source>
</reference>
<feature type="transmembrane region" description="Helical" evidence="19">
    <location>
        <begin position="50"/>
        <end position="71"/>
    </location>
</feature>
<dbReference type="FunFam" id="2.40.10.120:FF:000004">
    <property type="entry name" value="Serine protease HTRA2, mitochondrial"/>
    <property type="match status" value="1"/>
</dbReference>
<dbReference type="Proteomes" id="UP000285301">
    <property type="component" value="Unassembled WGS sequence"/>
</dbReference>
<dbReference type="GO" id="GO:0007005">
    <property type="term" value="P:mitochondrion organization"/>
    <property type="evidence" value="ECO:0007669"/>
    <property type="project" value="UniProtKB-ARBA"/>
</dbReference>
<evidence type="ECO:0000256" key="17">
    <source>
        <dbReference type="ARBA" id="ARBA00029644"/>
    </source>
</evidence>
<keyword evidence="10" id="KW-0378">Hydrolase</keyword>
<dbReference type="SMART" id="SM00228">
    <property type="entry name" value="PDZ"/>
    <property type="match status" value="1"/>
</dbReference>
<keyword evidence="16" id="KW-0865">Zymogen</keyword>
<dbReference type="GO" id="GO:0006508">
    <property type="term" value="P:proteolysis"/>
    <property type="evidence" value="ECO:0007669"/>
    <property type="project" value="UniProtKB-KW"/>
</dbReference>
<sequence>MSASLSTLLRTLRAQFDRRLIQNVSSLRLYLISSFDRHQRSEQNNERRNAATTLLGTIGSAGLVFGTLLYLQNRKNRLYAISARDNDDNNKSPRQRFNFIADVVEKTVPSVVYIEIKEMHPFIGRTITVGNGSGFIVHGDGLIVTNAHVVGSRRQVTVQLYDGQKYSGVVEFVDNHLDLATVKINTKNLPALKLGKSSSLRPGEWVVAMGSPFSLTNTITAGVISSTQRQSEDLGLYNKEMDYIQTDAAINVGNSGGPLVNLDSEVIGINSMKVTAGISFAIPSDRISQFLERAEALRKSSKDKDTHSPRKFFLGLTMLSLNPQIIEQIKMQRHNFPDVTYGVLAMKVVNGSPSQKGGLMAGDVITAVNGKEIKTVSEIYKLLDKGEKLNLTILRGKNEKLNIEIVPQPIV</sequence>
<dbReference type="EMBL" id="NCKU01007236">
    <property type="protein sequence ID" value="RWS02792.1"/>
    <property type="molecule type" value="Genomic_DNA"/>
</dbReference>
<evidence type="ECO:0000256" key="1">
    <source>
        <dbReference type="ARBA" id="ARBA00001760"/>
    </source>
</evidence>
<evidence type="ECO:0000256" key="14">
    <source>
        <dbReference type="ARBA" id="ARBA00023128"/>
    </source>
</evidence>
<evidence type="ECO:0000256" key="13">
    <source>
        <dbReference type="ARBA" id="ARBA00022989"/>
    </source>
</evidence>
<keyword evidence="7 21" id="KW-0645">Protease</keyword>
<dbReference type="InterPro" id="IPR036034">
    <property type="entry name" value="PDZ_sf"/>
</dbReference>
<evidence type="ECO:0000256" key="2">
    <source>
        <dbReference type="ARBA" id="ARBA00004304"/>
    </source>
</evidence>
<comment type="function">
    <text evidence="18">Serine protease that shows proteolytic activity against a non-specific substrate beta-casein. Promotes or induces cell death either by direct binding to and inhibition of BIRC proteins (also called inhibitor of apoptosis proteins, IAPs), leading to an increase in caspase activity, or by a BIRC inhibition-independent, caspase-independent and serine protease activity-dependent mechanism. Can antagonize antiapoptotic activity of th/Diap1 by directly inducing the degradation of th/Diap1.</text>
</comment>
<dbReference type="InterPro" id="IPR001940">
    <property type="entry name" value="Peptidase_S1C"/>
</dbReference>
<keyword evidence="9" id="KW-0053">Apoptosis</keyword>
<dbReference type="Gene3D" id="2.30.42.10">
    <property type="match status" value="1"/>
</dbReference>
<evidence type="ECO:0000256" key="19">
    <source>
        <dbReference type="SAM" id="Phobius"/>
    </source>
</evidence>
<evidence type="ECO:0000256" key="7">
    <source>
        <dbReference type="ARBA" id="ARBA00022670"/>
    </source>
</evidence>
<evidence type="ECO:0000256" key="12">
    <source>
        <dbReference type="ARBA" id="ARBA00022946"/>
    </source>
</evidence>
<evidence type="ECO:0000259" key="20">
    <source>
        <dbReference type="PROSITE" id="PS50106"/>
    </source>
</evidence>
<keyword evidence="15 19" id="KW-0472">Membrane</keyword>
<evidence type="ECO:0000256" key="15">
    <source>
        <dbReference type="ARBA" id="ARBA00023136"/>
    </source>
</evidence>
<evidence type="ECO:0000256" key="9">
    <source>
        <dbReference type="ARBA" id="ARBA00022703"/>
    </source>
</evidence>
<dbReference type="GO" id="GO:0004252">
    <property type="term" value="F:serine-type endopeptidase activity"/>
    <property type="evidence" value="ECO:0007669"/>
    <property type="project" value="InterPro"/>
</dbReference>
<comment type="similarity">
    <text evidence="4">Belongs to the peptidase S1C family.</text>
</comment>
<evidence type="ECO:0000256" key="4">
    <source>
        <dbReference type="ARBA" id="ARBA00010541"/>
    </source>
</evidence>
<dbReference type="PANTHER" id="PTHR22939">
    <property type="entry name" value="SERINE PROTEASE FAMILY S1C HTRA-RELATED"/>
    <property type="match status" value="1"/>
</dbReference>
<dbReference type="STRING" id="1965070.A0A443QIE1"/>
<name>A0A443QIE1_9ACAR</name>
<keyword evidence="8 19" id="KW-0812">Transmembrane</keyword>
<dbReference type="OrthoDB" id="4217619at2759"/>
<organism evidence="21 22">
    <name type="scientific">Dinothrombium tinctorium</name>
    <dbReference type="NCBI Taxonomy" id="1965070"/>
    <lineage>
        <taxon>Eukaryota</taxon>
        <taxon>Metazoa</taxon>
        <taxon>Ecdysozoa</taxon>
        <taxon>Arthropoda</taxon>
        <taxon>Chelicerata</taxon>
        <taxon>Arachnida</taxon>
        <taxon>Acari</taxon>
        <taxon>Acariformes</taxon>
        <taxon>Trombidiformes</taxon>
        <taxon>Prostigmata</taxon>
        <taxon>Anystina</taxon>
        <taxon>Parasitengona</taxon>
        <taxon>Trombidioidea</taxon>
        <taxon>Trombidiidae</taxon>
        <taxon>Dinothrombium</taxon>
    </lineage>
</organism>
<dbReference type="SUPFAM" id="SSF50156">
    <property type="entry name" value="PDZ domain-like"/>
    <property type="match status" value="1"/>
</dbReference>
<comment type="subcellular location">
    <subcellularLocation>
        <location evidence="3">Mitochondrion intermembrane space</location>
        <topology evidence="3">Single-pass membrane protein</topology>
    </subcellularLocation>
    <subcellularLocation>
        <location evidence="2">Mitochondrion membrane</location>
        <topology evidence="2">Single-pass membrane protein</topology>
    </subcellularLocation>
</comment>
<dbReference type="PANTHER" id="PTHR22939:SF129">
    <property type="entry name" value="SERINE PROTEASE HTRA2, MITOCHONDRIAL"/>
    <property type="match status" value="1"/>
</dbReference>
<keyword evidence="14" id="KW-0496">Mitochondrion</keyword>
<evidence type="ECO:0000256" key="16">
    <source>
        <dbReference type="ARBA" id="ARBA00023145"/>
    </source>
</evidence>
<evidence type="ECO:0000256" key="10">
    <source>
        <dbReference type="ARBA" id="ARBA00022801"/>
    </source>
</evidence>
<feature type="domain" description="PDZ" evidence="20">
    <location>
        <begin position="294"/>
        <end position="397"/>
    </location>
</feature>
<dbReference type="PRINTS" id="PR00834">
    <property type="entry name" value="PROTEASES2C"/>
</dbReference>
<dbReference type="Pfam" id="PF17820">
    <property type="entry name" value="PDZ_6"/>
    <property type="match status" value="1"/>
</dbReference>
<protein>
    <recommendedName>
        <fullName evidence="6">Serine protease HTRA2, mitochondrial</fullName>
        <ecNumber evidence="5">3.4.21.108</ecNumber>
    </recommendedName>
    <alternativeName>
        <fullName evidence="17">High temperature requirement protein A2</fullName>
    </alternativeName>
</protein>
<gene>
    <name evidence="21" type="ORF">B4U79_12503</name>
</gene>
<dbReference type="GO" id="GO:0043065">
    <property type="term" value="P:positive regulation of apoptotic process"/>
    <property type="evidence" value="ECO:0007669"/>
    <property type="project" value="UniProtKB-ARBA"/>
</dbReference>
<dbReference type="GO" id="GO:0006915">
    <property type="term" value="P:apoptotic process"/>
    <property type="evidence" value="ECO:0007669"/>
    <property type="project" value="UniProtKB-KW"/>
</dbReference>
<dbReference type="PROSITE" id="PS50106">
    <property type="entry name" value="PDZ"/>
    <property type="match status" value="1"/>
</dbReference>
<evidence type="ECO:0000313" key="21">
    <source>
        <dbReference type="EMBL" id="RWS02792.1"/>
    </source>
</evidence>
<evidence type="ECO:0000256" key="5">
    <source>
        <dbReference type="ARBA" id="ARBA00013033"/>
    </source>
</evidence>
<dbReference type="GO" id="GO:0031966">
    <property type="term" value="C:mitochondrial membrane"/>
    <property type="evidence" value="ECO:0007669"/>
    <property type="project" value="UniProtKB-SubCell"/>
</dbReference>
<evidence type="ECO:0000256" key="8">
    <source>
        <dbReference type="ARBA" id="ARBA00022692"/>
    </source>
</evidence>
<evidence type="ECO:0000256" key="11">
    <source>
        <dbReference type="ARBA" id="ARBA00022825"/>
    </source>
</evidence>
<keyword evidence="13 19" id="KW-1133">Transmembrane helix</keyword>
<evidence type="ECO:0000313" key="22">
    <source>
        <dbReference type="Proteomes" id="UP000285301"/>
    </source>
</evidence>
<dbReference type="EC" id="3.4.21.108" evidence="5"/>
<dbReference type="InterPro" id="IPR009003">
    <property type="entry name" value="Peptidase_S1_PA"/>
</dbReference>
<dbReference type="Gene3D" id="2.40.10.120">
    <property type="match status" value="1"/>
</dbReference>
<accession>A0A443QIE1</accession>
<evidence type="ECO:0000256" key="3">
    <source>
        <dbReference type="ARBA" id="ARBA00004375"/>
    </source>
</evidence>
<keyword evidence="11" id="KW-0720">Serine protease</keyword>
<comment type="catalytic activity">
    <reaction evidence="1">
        <text>Cleavage of non-polar aliphatic amino-acids at the P1 position, with a preference for Val, Ile and Met. At the P2 and P3 positions, Arg is selected most strongly with a secondary preference for other hydrophilic residues.</text>
        <dbReference type="EC" id="3.4.21.108"/>
    </reaction>
</comment>
<dbReference type="GO" id="GO:0005758">
    <property type="term" value="C:mitochondrial intermembrane space"/>
    <property type="evidence" value="ECO:0007669"/>
    <property type="project" value="UniProtKB-SubCell"/>
</dbReference>
<proteinExistence type="inferred from homology"/>